<keyword evidence="9" id="KW-0460">Magnesium</keyword>
<dbReference type="InterPro" id="IPR013264">
    <property type="entry name" value="DNAG_N"/>
</dbReference>
<comment type="catalytic activity">
    <reaction evidence="12">
        <text>ssDNA + n NTP = ssDNA/pppN(pN)n-1 hybrid + (n-1) diphosphate.</text>
        <dbReference type="EC" id="2.7.7.101"/>
    </reaction>
</comment>
<evidence type="ECO:0000256" key="5">
    <source>
        <dbReference type="ARBA" id="ARBA00022705"/>
    </source>
</evidence>
<dbReference type="InterPro" id="IPR030846">
    <property type="entry name" value="DnaG_bac"/>
</dbReference>
<evidence type="ECO:0000256" key="2">
    <source>
        <dbReference type="ARBA" id="ARBA00022515"/>
    </source>
</evidence>
<protein>
    <recommendedName>
        <fullName evidence="12 13">DNA primase</fullName>
        <ecNumber evidence="12">2.7.7.101</ecNumber>
    </recommendedName>
</protein>
<evidence type="ECO:0000256" key="12">
    <source>
        <dbReference type="HAMAP-Rule" id="MF_00974"/>
    </source>
</evidence>
<dbReference type="InterPro" id="IPR002694">
    <property type="entry name" value="Znf_CHC2"/>
</dbReference>
<accession>A0ABM9UQV9</accession>
<dbReference type="CDD" id="cd03364">
    <property type="entry name" value="TOPRIM_DnaG_primases"/>
    <property type="match status" value="1"/>
</dbReference>
<dbReference type="InterPro" id="IPR037068">
    <property type="entry name" value="DNA_primase_core_N_sf"/>
</dbReference>
<keyword evidence="7 12" id="KW-0863">Zinc-finger</keyword>
<reference evidence="15 16" key="1">
    <citation type="submission" date="2015-09" db="EMBL/GenBank/DDBJ databases">
        <authorList>
            <consortium name="Pathogen Informatics"/>
        </authorList>
    </citation>
    <scope>NUCLEOTIDE SEQUENCE [LARGE SCALE GENOMIC DNA]</scope>
    <source>
        <strain evidence="15 16">2789STDY5834858</strain>
    </source>
</reference>
<dbReference type="HAMAP" id="MF_00974">
    <property type="entry name" value="DNA_primase_DnaG"/>
    <property type="match status" value="1"/>
</dbReference>
<dbReference type="Pfam" id="PF08275">
    <property type="entry name" value="DNAG_N"/>
    <property type="match status" value="1"/>
</dbReference>
<feature type="domain" description="Toprim" evidence="14">
    <location>
        <begin position="253"/>
        <end position="334"/>
    </location>
</feature>
<dbReference type="SMART" id="SM00493">
    <property type="entry name" value="TOPRIM"/>
    <property type="match status" value="1"/>
</dbReference>
<keyword evidence="1 12" id="KW-0240">DNA-directed RNA polymerase</keyword>
<dbReference type="InterPro" id="IPR034151">
    <property type="entry name" value="TOPRIM_DnaG_bac"/>
</dbReference>
<dbReference type="EC" id="2.7.7.101" evidence="12"/>
<dbReference type="PANTHER" id="PTHR30313">
    <property type="entry name" value="DNA PRIMASE"/>
    <property type="match status" value="1"/>
</dbReference>
<evidence type="ECO:0000256" key="8">
    <source>
        <dbReference type="ARBA" id="ARBA00022833"/>
    </source>
</evidence>
<evidence type="ECO:0000256" key="3">
    <source>
        <dbReference type="ARBA" id="ARBA00022679"/>
    </source>
</evidence>
<comment type="domain">
    <text evidence="12">Contains an N-terminal zinc-binding domain, a central core domain that contains the primase activity, and a C-terminal DnaB-binding domain.</text>
</comment>
<evidence type="ECO:0000256" key="9">
    <source>
        <dbReference type="ARBA" id="ARBA00022842"/>
    </source>
</evidence>
<dbReference type="PROSITE" id="PS50880">
    <property type="entry name" value="TOPRIM"/>
    <property type="match status" value="1"/>
</dbReference>
<gene>
    <name evidence="12 15" type="primary">dnaG</name>
    <name evidence="15" type="ORF">ERS852473_01606</name>
</gene>
<evidence type="ECO:0000256" key="1">
    <source>
        <dbReference type="ARBA" id="ARBA00022478"/>
    </source>
</evidence>
<keyword evidence="10 12" id="KW-0238">DNA-binding</keyword>
<dbReference type="InterPro" id="IPR050219">
    <property type="entry name" value="DnaG_primase"/>
</dbReference>
<keyword evidence="2 12" id="KW-0639">Primosome</keyword>
<sequence>MPIPEHIIEKVKEENDIVDVISDVVRLKRTGKNYSGLCPFHHEKTPSFSVSQDKQIFKCFGCGETGNVISFVMKNKSMTFPEAVGYLADRANITLEFEDKKLSVIQKKKENIYKINRIMGRYYYSNLLKNKIAMEYFLRRGINENILRKFGLGYSLEGWQNSVNYLKKLGISENLMLETGFVVKSEKGRIYDRFRNRVMFPVFDHNGKVIGFGGRVLDDSKPKYLNSPETILFQKGTNLYGLNFAVKAGLPNKEIIIVEGYMDCISLHQCGITNSVASLGTALTEKQSRLLKRYVDKVIIAYDADVAGQMATLRGLDILREAGLEVAVLNIPMGKDPDEFIRANGKDAFLTLIKNSESLMDYKLRRAKEGLNFNNFKDVDIYSQRLVDIFKFLDPLERSIYIKKVSEDTKFSEQALIDLLNRNLKIDYKNEYKMNNIKEYGTKLNIEPIYIKWERNMLKLLCKEKWHVDIRNTLTKDDFIDEEHKEIMDLILDTLNDTDFENLNKKIEIKCENPKLLKEWLNIRELEFSDNFSDIDIFIKDYKYRINKYKLEQENKNIKKSLGVFEREGNIAKAMELVKKSKDISDKLKELERSK</sequence>
<evidence type="ECO:0000259" key="14">
    <source>
        <dbReference type="PROSITE" id="PS50880"/>
    </source>
</evidence>
<dbReference type="InterPro" id="IPR036977">
    <property type="entry name" value="DNA_primase_Znf_CHC2"/>
</dbReference>
<comment type="subunit">
    <text evidence="12">Monomer. Interacts with DnaB.</text>
</comment>
<keyword evidence="3 12" id="KW-0808">Transferase</keyword>
<dbReference type="Proteomes" id="UP000095488">
    <property type="component" value="Unassembled WGS sequence"/>
</dbReference>
<dbReference type="EMBL" id="CYZR01000005">
    <property type="protein sequence ID" value="CUN99291.1"/>
    <property type="molecule type" value="Genomic_DNA"/>
</dbReference>
<dbReference type="InterPro" id="IPR006295">
    <property type="entry name" value="DNA_primase_DnaG"/>
</dbReference>
<comment type="function">
    <text evidence="12 13">RNA polymerase that catalyzes the synthesis of short RNA molecules used as primers for DNA polymerase during DNA replication.</text>
</comment>
<dbReference type="NCBIfam" id="TIGR01391">
    <property type="entry name" value="dnaG"/>
    <property type="match status" value="1"/>
</dbReference>
<dbReference type="Gene3D" id="3.40.1360.10">
    <property type="match status" value="1"/>
</dbReference>
<dbReference type="SUPFAM" id="SSF56731">
    <property type="entry name" value="DNA primase core"/>
    <property type="match status" value="1"/>
</dbReference>
<keyword evidence="11 12" id="KW-0804">Transcription</keyword>
<proteinExistence type="inferred from homology"/>
<feature type="zinc finger region" description="CHC2-type" evidence="12">
    <location>
        <begin position="38"/>
        <end position="62"/>
    </location>
</feature>
<dbReference type="Gene3D" id="1.10.860.10">
    <property type="entry name" value="DNAb Helicase, Chain A"/>
    <property type="match status" value="1"/>
</dbReference>
<dbReference type="GO" id="GO:0016779">
    <property type="term" value="F:nucleotidyltransferase activity"/>
    <property type="evidence" value="ECO:0007669"/>
    <property type="project" value="UniProtKB-KW"/>
</dbReference>
<dbReference type="Gene3D" id="3.90.580.10">
    <property type="entry name" value="Zinc finger, CHC2-type domain"/>
    <property type="match status" value="1"/>
</dbReference>
<dbReference type="RefSeq" id="WP_055259310.1">
    <property type="nucleotide sequence ID" value="NZ_BCMV01000008.1"/>
</dbReference>
<dbReference type="SMART" id="SM00400">
    <property type="entry name" value="ZnF_CHCC"/>
    <property type="match status" value="1"/>
</dbReference>
<keyword evidence="8 12" id="KW-0862">Zinc</keyword>
<comment type="cofactor">
    <cofactor evidence="12 13">
        <name>Zn(2+)</name>
        <dbReference type="ChEBI" id="CHEBI:29105"/>
    </cofactor>
    <text evidence="12 13">Binds 1 zinc ion per monomer.</text>
</comment>
<organism evidence="15 16">
    <name type="scientific">Sarcina ventriculi</name>
    <name type="common">Clostridium ventriculi</name>
    <dbReference type="NCBI Taxonomy" id="1267"/>
    <lineage>
        <taxon>Bacteria</taxon>
        <taxon>Bacillati</taxon>
        <taxon>Bacillota</taxon>
        <taxon>Clostridia</taxon>
        <taxon>Eubacteriales</taxon>
        <taxon>Clostridiaceae</taxon>
        <taxon>Sarcina</taxon>
    </lineage>
</organism>
<dbReference type="InterPro" id="IPR016136">
    <property type="entry name" value="DNA_helicase_N/primase_C"/>
</dbReference>
<dbReference type="PANTHER" id="PTHR30313:SF2">
    <property type="entry name" value="DNA PRIMASE"/>
    <property type="match status" value="1"/>
</dbReference>
<evidence type="ECO:0000313" key="16">
    <source>
        <dbReference type="Proteomes" id="UP000095488"/>
    </source>
</evidence>
<keyword evidence="16" id="KW-1185">Reference proteome</keyword>
<keyword evidence="4 12" id="KW-0548">Nucleotidyltransferase</keyword>
<evidence type="ECO:0000256" key="11">
    <source>
        <dbReference type="ARBA" id="ARBA00023163"/>
    </source>
</evidence>
<dbReference type="InterPro" id="IPR006171">
    <property type="entry name" value="TOPRIM_dom"/>
</dbReference>
<comment type="caution">
    <text evidence="15">The sequence shown here is derived from an EMBL/GenBank/DDBJ whole genome shotgun (WGS) entry which is preliminary data.</text>
</comment>
<comment type="similarity">
    <text evidence="12 13">Belongs to the DnaG primase family.</text>
</comment>
<dbReference type="Pfam" id="PF13155">
    <property type="entry name" value="Toprim_2"/>
    <property type="match status" value="1"/>
</dbReference>
<dbReference type="Gene3D" id="3.90.980.10">
    <property type="entry name" value="DNA primase, catalytic core, N-terminal domain"/>
    <property type="match status" value="1"/>
</dbReference>
<evidence type="ECO:0000256" key="4">
    <source>
        <dbReference type="ARBA" id="ARBA00022695"/>
    </source>
</evidence>
<keyword evidence="6 12" id="KW-0479">Metal-binding</keyword>
<evidence type="ECO:0000256" key="10">
    <source>
        <dbReference type="ARBA" id="ARBA00023125"/>
    </source>
</evidence>
<dbReference type="PIRSF" id="PIRSF002811">
    <property type="entry name" value="DnaG"/>
    <property type="match status" value="1"/>
</dbReference>
<dbReference type="SUPFAM" id="SSF57783">
    <property type="entry name" value="Zinc beta-ribbon"/>
    <property type="match status" value="1"/>
</dbReference>
<name>A0ABM9UQV9_SARVE</name>
<evidence type="ECO:0000256" key="13">
    <source>
        <dbReference type="PIRNR" id="PIRNR002811"/>
    </source>
</evidence>
<evidence type="ECO:0000256" key="6">
    <source>
        <dbReference type="ARBA" id="ARBA00022723"/>
    </source>
</evidence>
<evidence type="ECO:0000313" key="15">
    <source>
        <dbReference type="EMBL" id="CUN99291.1"/>
    </source>
</evidence>
<keyword evidence="5 12" id="KW-0235">DNA replication</keyword>
<dbReference type="Pfam" id="PF01807">
    <property type="entry name" value="Zn_ribbon_DnaG"/>
    <property type="match status" value="1"/>
</dbReference>
<evidence type="ECO:0000256" key="7">
    <source>
        <dbReference type="ARBA" id="ARBA00022771"/>
    </source>
</evidence>